<reference evidence="10 11" key="1">
    <citation type="journal article" date="2024" name="Nat. Commun.">
        <title>Phylogenomics reveals the evolutionary origins of lichenization in chlorophyte algae.</title>
        <authorList>
            <person name="Puginier C."/>
            <person name="Libourel C."/>
            <person name="Otte J."/>
            <person name="Skaloud P."/>
            <person name="Haon M."/>
            <person name="Grisel S."/>
            <person name="Petersen M."/>
            <person name="Berrin J.G."/>
            <person name="Delaux P.M."/>
            <person name="Dal Grande F."/>
            <person name="Keller J."/>
        </authorList>
    </citation>
    <scope>NUCLEOTIDE SEQUENCE [LARGE SCALE GENOMIC DNA]</scope>
    <source>
        <strain evidence="10 11">SAG 2043</strain>
    </source>
</reference>
<dbReference type="EMBL" id="JALJOR010000001">
    <property type="protein sequence ID" value="KAK9829204.1"/>
    <property type="molecule type" value="Genomic_DNA"/>
</dbReference>
<accession>A0AAW1R6C4</accession>
<keyword evidence="4" id="KW-0288">FMN</keyword>
<dbReference type="Gene3D" id="1.20.120.1460">
    <property type="match status" value="1"/>
</dbReference>
<dbReference type="PANTHER" id="PTHR42907">
    <property type="entry name" value="FMN-LINKED OXIDOREDUCTASES SUPERFAMILY PROTEIN"/>
    <property type="match status" value="1"/>
</dbReference>
<keyword evidence="11" id="KW-1185">Reference proteome</keyword>
<evidence type="ECO:0000259" key="9">
    <source>
        <dbReference type="Pfam" id="PF01207"/>
    </source>
</evidence>
<evidence type="ECO:0000256" key="6">
    <source>
        <dbReference type="ARBA" id="ARBA00022857"/>
    </source>
</evidence>
<gene>
    <name evidence="10" type="ORF">WJX72_004471</name>
</gene>
<evidence type="ECO:0000256" key="2">
    <source>
        <dbReference type="ARBA" id="ARBA00022555"/>
    </source>
</evidence>
<dbReference type="Gene3D" id="3.20.20.70">
    <property type="entry name" value="Aldolase class I"/>
    <property type="match status" value="1"/>
</dbReference>
<keyword evidence="2" id="KW-0820">tRNA-binding</keyword>
<dbReference type="InterPro" id="IPR004653">
    <property type="entry name" value="DusA"/>
</dbReference>
<dbReference type="InterPro" id="IPR035587">
    <property type="entry name" value="DUS-like_FMN-bd"/>
</dbReference>
<evidence type="ECO:0000256" key="4">
    <source>
        <dbReference type="ARBA" id="ARBA00022643"/>
    </source>
</evidence>
<dbReference type="NCBIfam" id="NF008774">
    <property type="entry name" value="PRK11815.1"/>
    <property type="match status" value="1"/>
</dbReference>
<comment type="cofactor">
    <cofactor evidence="1">
        <name>FMN</name>
        <dbReference type="ChEBI" id="CHEBI:58210"/>
    </cofactor>
</comment>
<keyword evidence="3" id="KW-0285">Flavoprotein</keyword>
<dbReference type="InterPro" id="IPR013785">
    <property type="entry name" value="Aldolase_TIM"/>
</dbReference>
<protein>
    <recommendedName>
        <fullName evidence="9">DUS-like FMN-binding domain-containing protein</fullName>
    </recommendedName>
</protein>
<dbReference type="PROSITE" id="PS01136">
    <property type="entry name" value="UPF0034"/>
    <property type="match status" value="1"/>
</dbReference>
<keyword evidence="6" id="KW-0521">NADP</keyword>
<evidence type="ECO:0000313" key="10">
    <source>
        <dbReference type="EMBL" id="KAK9829204.1"/>
    </source>
</evidence>
<evidence type="ECO:0000256" key="5">
    <source>
        <dbReference type="ARBA" id="ARBA00022694"/>
    </source>
</evidence>
<dbReference type="GO" id="GO:0000049">
    <property type="term" value="F:tRNA binding"/>
    <property type="evidence" value="ECO:0007669"/>
    <property type="project" value="UniProtKB-KW"/>
</dbReference>
<comment type="caution">
    <text evidence="10">The sequence shown here is derived from an EMBL/GenBank/DDBJ whole genome shotgun (WGS) entry which is preliminary data.</text>
</comment>
<organism evidence="10 11">
    <name type="scientific">[Myrmecia] bisecta</name>
    <dbReference type="NCBI Taxonomy" id="41462"/>
    <lineage>
        <taxon>Eukaryota</taxon>
        <taxon>Viridiplantae</taxon>
        <taxon>Chlorophyta</taxon>
        <taxon>core chlorophytes</taxon>
        <taxon>Trebouxiophyceae</taxon>
        <taxon>Trebouxiales</taxon>
        <taxon>Trebouxiaceae</taxon>
        <taxon>Myrmecia</taxon>
    </lineage>
</organism>
<dbReference type="Pfam" id="PF01207">
    <property type="entry name" value="Dus"/>
    <property type="match status" value="1"/>
</dbReference>
<dbReference type="AlphaFoldDB" id="A0AAW1R6C4"/>
<evidence type="ECO:0000256" key="8">
    <source>
        <dbReference type="ARBA" id="ARBA00023002"/>
    </source>
</evidence>
<evidence type="ECO:0000256" key="7">
    <source>
        <dbReference type="ARBA" id="ARBA00022884"/>
    </source>
</evidence>
<sequence length="399" mass="44322">MAPTSTSGTLPPQLLSVAPMMDWTDVHYRQLARLLSKNTWLYTEMVVDKTLIHNPDHDRFLWFPPEQHPVVCQLGGSDPASLAAAVKIVERYGYDEINLNCGCPSSRVAGAGCFGAALMLRPELVAACCQAMAEATSIPITVKCRLGVDDVDSYEELCHFIHTVAEGSPVRHFHMHSRKCLLKGLDPHQNRTIPPLKREWVFALKRDFPHLHFYLNGGVLGHVEAAEAIAHRTEGGGSIHGAMIGRAAYYQPWDCLSDVDLRLYGAETNAAISRRQVLEEYGRYGDSMIGRFMDNGKIRAPNVLEEYGRYGDSMVGRFMDNGKIRAPNVRTIVKPLLNMFHGEPGCKKWKQALDKALKSATSVSSVLQETLVHIPDRVLDAPPKVATAPVLAFEHWQSL</sequence>
<dbReference type="SUPFAM" id="SSF51395">
    <property type="entry name" value="FMN-linked oxidoreductases"/>
    <property type="match status" value="1"/>
</dbReference>
<keyword evidence="8" id="KW-0560">Oxidoreductase</keyword>
<dbReference type="GO" id="GO:0050660">
    <property type="term" value="F:flavin adenine dinucleotide binding"/>
    <property type="evidence" value="ECO:0007669"/>
    <property type="project" value="InterPro"/>
</dbReference>
<feature type="domain" description="DUS-like FMN-binding" evidence="9">
    <location>
        <begin position="17"/>
        <end position="253"/>
    </location>
</feature>
<name>A0AAW1R6C4_9CHLO</name>
<dbReference type="PANTHER" id="PTHR42907:SF1">
    <property type="entry name" value="FMN-LINKED OXIDOREDUCTASES SUPERFAMILY PROTEIN"/>
    <property type="match status" value="1"/>
</dbReference>
<evidence type="ECO:0000256" key="1">
    <source>
        <dbReference type="ARBA" id="ARBA00001917"/>
    </source>
</evidence>
<keyword evidence="7" id="KW-0694">RNA-binding</keyword>
<dbReference type="GO" id="GO:0017150">
    <property type="term" value="F:tRNA dihydrouridine synthase activity"/>
    <property type="evidence" value="ECO:0007669"/>
    <property type="project" value="InterPro"/>
</dbReference>
<evidence type="ECO:0000313" key="11">
    <source>
        <dbReference type="Proteomes" id="UP001489004"/>
    </source>
</evidence>
<dbReference type="CDD" id="cd02801">
    <property type="entry name" value="DUS_like_FMN"/>
    <property type="match status" value="1"/>
</dbReference>
<keyword evidence="5" id="KW-0819">tRNA processing</keyword>
<dbReference type="InterPro" id="IPR018517">
    <property type="entry name" value="tRNA_hU_synthase_CS"/>
</dbReference>
<evidence type="ECO:0000256" key="3">
    <source>
        <dbReference type="ARBA" id="ARBA00022630"/>
    </source>
</evidence>
<dbReference type="Proteomes" id="UP001489004">
    <property type="component" value="Unassembled WGS sequence"/>
</dbReference>
<proteinExistence type="predicted"/>